<name>A0A226ELL9_FOLCA</name>
<feature type="transmembrane region" description="Helical" evidence="1">
    <location>
        <begin position="7"/>
        <end position="30"/>
    </location>
</feature>
<feature type="transmembrane region" description="Helical" evidence="1">
    <location>
        <begin position="123"/>
        <end position="150"/>
    </location>
</feature>
<reference evidence="2 3" key="1">
    <citation type="submission" date="2015-12" db="EMBL/GenBank/DDBJ databases">
        <title>The genome of Folsomia candida.</title>
        <authorList>
            <person name="Faddeeva A."/>
            <person name="Derks M.F."/>
            <person name="Anvar Y."/>
            <person name="Smit S."/>
            <person name="Van Straalen N."/>
            <person name="Roelofs D."/>
        </authorList>
    </citation>
    <scope>NUCLEOTIDE SEQUENCE [LARGE SCALE GENOMIC DNA]</scope>
    <source>
        <strain evidence="2 3">VU population</strain>
        <tissue evidence="2">Whole body</tissue>
    </source>
</reference>
<feature type="transmembrane region" description="Helical" evidence="1">
    <location>
        <begin position="319"/>
        <end position="339"/>
    </location>
</feature>
<keyword evidence="3" id="KW-1185">Reference proteome</keyword>
<sequence>MLMLHNWWLSTSIFILSLVMTVIGSVSIIVNGPAMTEYMTLWMNTLAHFNNIDYPTKLKDLRIIAWAHPISTVLNIGAIFFLYFRKVFGFHEQIQIITMMLLRHFKNYLYFELTEQRPYISPLVALFMAYVFSCGRSFVIIIIIFCRGIVHLAEEWNIRLCVILGKLSPKANTRLKKMKPQRYSDMLNDHKKIVILISEMSETFATFLVTYALVECFKLTLTLFATSQDLAIADSELNETHVDNTTIKYKKDPKEDGFQVAYHLVYTIMSFTFVAWGASSAGDMVMAGFDTIMSLNMSFNTASPHVICPGNWFMFDRGFIMSVFCGSMAVYSLLIQMQLVHKVDVPIIFTCVQQTKNYRFCIGEDTGNFPGGIQEKHKDKIVKNLEMQAKEALITEPEVTTSTPSTILPIDYGEFLRPGDNVKEDEFEARCIRYCKGTLIRRPIAYNSHGQKYRPLPNELSIDTCILNPYAHIKKEKEIYNCWRLKVPSWDFCNQPGLSRDFQGSKPEKTSEYVIKHVNDGKPFKCFEERTRNAHSLENCNAPFTIQGFPYCDPNSKYIGRKLVFTIQAFNHSNPTRPTIPMRRPALRNISKMTSGDPTKGSYERNAKLVQNFEIEFRGKKYTVWRMSGFTMRSRFSQDPTLRLNSIPLTGTLDDKLGRPYAYIHPGKMQPFKYRKGILSNFSYGYYDCFGNPLLEYDDCGNLPFATISKNSSGHNVEEPATKEAVTLPGGEMYNCYKSQIPSYKCGVPVDLVGEACRLWKTFFNMDISTIDSNDTITV</sequence>
<evidence type="ECO:0000313" key="3">
    <source>
        <dbReference type="Proteomes" id="UP000198287"/>
    </source>
</evidence>
<dbReference type="AlphaFoldDB" id="A0A226ELL9"/>
<organism evidence="2 3">
    <name type="scientific">Folsomia candida</name>
    <name type="common">Springtail</name>
    <dbReference type="NCBI Taxonomy" id="158441"/>
    <lineage>
        <taxon>Eukaryota</taxon>
        <taxon>Metazoa</taxon>
        <taxon>Ecdysozoa</taxon>
        <taxon>Arthropoda</taxon>
        <taxon>Hexapoda</taxon>
        <taxon>Collembola</taxon>
        <taxon>Entomobryomorpha</taxon>
        <taxon>Isotomoidea</taxon>
        <taxon>Isotomidae</taxon>
        <taxon>Proisotominae</taxon>
        <taxon>Folsomia</taxon>
    </lineage>
</organism>
<evidence type="ECO:0000313" key="2">
    <source>
        <dbReference type="EMBL" id="OXA58583.1"/>
    </source>
</evidence>
<feature type="transmembrane region" description="Helical" evidence="1">
    <location>
        <begin position="63"/>
        <end position="84"/>
    </location>
</feature>
<protein>
    <submittedName>
        <fullName evidence="2">Uncharacterized protein</fullName>
    </submittedName>
</protein>
<proteinExistence type="predicted"/>
<keyword evidence="1" id="KW-0472">Membrane</keyword>
<accession>A0A226ELL9</accession>
<keyword evidence="1" id="KW-0812">Transmembrane</keyword>
<dbReference type="EMBL" id="LNIX01000003">
    <property type="protein sequence ID" value="OXA58583.1"/>
    <property type="molecule type" value="Genomic_DNA"/>
</dbReference>
<feature type="transmembrane region" description="Helical" evidence="1">
    <location>
        <begin position="260"/>
        <end position="278"/>
    </location>
</feature>
<evidence type="ECO:0000256" key="1">
    <source>
        <dbReference type="SAM" id="Phobius"/>
    </source>
</evidence>
<comment type="caution">
    <text evidence="2">The sequence shown here is derived from an EMBL/GenBank/DDBJ whole genome shotgun (WGS) entry which is preliminary data.</text>
</comment>
<dbReference type="Proteomes" id="UP000198287">
    <property type="component" value="Unassembled WGS sequence"/>
</dbReference>
<gene>
    <name evidence="2" type="ORF">Fcan01_07312</name>
</gene>
<keyword evidence="1" id="KW-1133">Transmembrane helix</keyword>